<dbReference type="PANTHER" id="PTHR13509">
    <property type="entry name" value="SEC61 SUBUNIT BETA"/>
    <property type="match status" value="1"/>
</dbReference>
<dbReference type="Proteomes" id="UP000001064">
    <property type="component" value="Unassembled WGS sequence"/>
</dbReference>
<dbReference type="VEuPathDB" id="AmoebaDB:DICPUDRAFT_36820"/>
<dbReference type="InterPro" id="IPR016482">
    <property type="entry name" value="SecG/Sec61-beta/Sbh"/>
</dbReference>
<evidence type="ECO:0000256" key="9">
    <source>
        <dbReference type="ARBA" id="ARBA00023136"/>
    </source>
</evidence>
<evidence type="ECO:0000256" key="6">
    <source>
        <dbReference type="ARBA" id="ARBA00022927"/>
    </source>
</evidence>
<keyword evidence="7 10" id="KW-1133">Transmembrane helix</keyword>
<evidence type="ECO:0000256" key="5">
    <source>
        <dbReference type="ARBA" id="ARBA00022824"/>
    </source>
</evidence>
<dbReference type="InterPro" id="IPR030671">
    <property type="entry name" value="Sec61-beta/Sbh"/>
</dbReference>
<keyword evidence="3" id="KW-0813">Transport</keyword>
<keyword evidence="4 10" id="KW-0812">Transmembrane</keyword>
<dbReference type="AlphaFoldDB" id="F0ZRS1"/>
<dbReference type="FunCoup" id="F0ZRS1">
    <property type="interactions" value="198"/>
</dbReference>
<evidence type="ECO:0000256" key="3">
    <source>
        <dbReference type="ARBA" id="ARBA00022448"/>
    </source>
</evidence>
<keyword evidence="8" id="KW-0811">Translocation</keyword>
<dbReference type="EMBL" id="GL871145">
    <property type="protein sequence ID" value="EGC33357.1"/>
    <property type="molecule type" value="Genomic_DNA"/>
</dbReference>
<evidence type="ECO:0000256" key="2">
    <source>
        <dbReference type="ARBA" id="ARBA00006103"/>
    </source>
</evidence>
<comment type="subcellular location">
    <subcellularLocation>
        <location evidence="1">Endoplasmic reticulum membrane</location>
        <topology evidence="1">Single-pass membrane protein</topology>
    </subcellularLocation>
</comment>
<gene>
    <name evidence="11" type="ORF">DICPUDRAFT_36820</name>
</gene>
<name>F0ZRS1_DICPU</name>
<dbReference type="GO" id="GO:0005085">
    <property type="term" value="F:guanyl-nucleotide exchange factor activity"/>
    <property type="evidence" value="ECO:0000318"/>
    <property type="project" value="GO_Central"/>
</dbReference>
<feature type="non-terminal residue" evidence="11">
    <location>
        <position position="1"/>
    </location>
</feature>
<evidence type="ECO:0000313" key="11">
    <source>
        <dbReference type="EMBL" id="EGC33357.1"/>
    </source>
</evidence>
<dbReference type="Pfam" id="PF03911">
    <property type="entry name" value="Sec61_beta"/>
    <property type="match status" value="1"/>
</dbReference>
<reference evidence="12" key="1">
    <citation type="journal article" date="2011" name="Genome Biol.">
        <title>Comparative genomics of the social amoebae Dictyostelium discoideum and Dictyostelium purpureum.</title>
        <authorList>
            <consortium name="US DOE Joint Genome Institute (JGI-PGF)"/>
            <person name="Sucgang R."/>
            <person name="Kuo A."/>
            <person name="Tian X."/>
            <person name="Salerno W."/>
            <person name="Parikh A."/>
            <person name="Feasley C.L."/>
            <person name="Dalin E."/>
            <person name="Tu H."/>
            <person name="Huang E."/>
            <person name="Barry K."/>
            <person name="Lindquist E."/>
            <person name="Shapiro H."/>
            <person name="Bruce D."/>
            <person name="Schmutz J."/>
            <person name="Salamov A."/>
            <person name="Fey P."/>
            <person name="Gaudet P."/>
            <person name="Anjard C."/>
            <person name="Babu M.M."/>
            <person name="Basu S."/>
            <person name="Bushmanova Y."/>
            <person name="van der Wel H."/>
            <person name="Katoh-Kurasawa M."/>
            <person name="Dinh C."/>
            <person name="Coutinho P.M."/>
            <person name="Saito T."/>
            <person name="Elias M."/>
            <person name="Schaap P."/>
            <person name="Kay R.R."/>
            <person name="Henrissat B."/>
            <person name="Eichinger L."/>
            <person name="Rivero F."/>
            <person name="Putnam N.H."/>
            <person name="West C.M."/>
            <person name="Loomis W.F."/>
            <person name="Chisholm R.L."/>
            <person name="Shaulsky G."/>
            <person name="Strassmann J.E."/>
            <person name="Queller D.C."/>
            <person name="Kuspa A."/>
            <person name="Grigoriev I.V."/>
        </authorList>
    </citation>
    <scope>NUCLEOTIDE SEQUENCE [LARGE SCALE GENOMIC DNA]</scope>
    <source>
        <strain evidence="12">QSDP1</strain>
    </source>
</reference>
<accession>F0ZRS1</accession>
<dbReference type="GO" id="GO:0006616">
    <property type="term" value="P:SRP-dependent cotranslational protein targeting to membrane, translocation"/>
    <property type="evidence" value="ECO:0000318"/>
    <property type="project" value="GO_Central"/>
</dbReference>
<keyword evidence="9 10" id="KW-0472">Membrane</keyword>
<evidence type="ECO:0000256" key="1">
    <source>
        <dbReference type="ARBA" id="ARBA00004389"/>
    </source>
</evidence>
<dbReference type="GeneID" id="10504475"/>
<dbReference type="GO" id="GO:0005784">
    <property type="term" value="C:Sec61 translocon complex"/>
    <property type="evidence" value="ECO:0000318"/>
    <property type="project" value="GO_Central"/>
</dbReference>
<evidence type="ECO:0008006" key="13">
    <source>
        <dbReference type="Google" id="ProtNLM"/>
    </source>
</evidence>
<keyword evidence="6" id="KW-0653">Protein transport</keyword>
<keyword evidence="5" id="KW-0256">Endoplasmic reticulum</keyword>
<feature type="transmembrane region" description="Helical" evidence="10">
    <location>
        <begin position="36"/>
        <end position="54"/>
    </location>
</feature>
<evidence type="ECO:0000256" key="8">
    <source>
        <dbReference type="ARBA" id="ARBA00023010"/>
    </source>
</evidence>
<dbReference type="KEGG" id="dpp:DICPUDRAFT_36820"/>
<sequence length="59" mass="6464">RRQNARAPATVNKGSSGLGMKVYSKDAIGLKVGPTAVLFMSLIFIAFVIILHIWGKYTR</sequence>
<dbReference type="RefSeq" id="XP_003290108.1">
    <property type="nucleotide sequence ID" value="XM_003290060.1"/>
</dbReference>
<evidence type="ECO:0000256" key="4">
    <source>
        <dbReference type="ARBA" id="ARBA00022692"/>
    </source>
</evidence>
<dbReference type="GO" id="GO:0031204">
    <property type="term" value="P:post-translational protein targeting to membrane, translocation"/>
    <property type="evidence" value="ECO:0000318"/>
    <property type="project" value="GO_Central"/>
</dbReference>
<evidence type="ECO:0000256" key="7">
    <source>
        <dbReference type="ARBA" id="ARBA00022989"/>
    </source>
</evidence>
<proteinExistence type="inferred from homology"/>
<protein>
    <recommendedName>
        <fullName evidence="13">Protein transport protein Sec61 subunit beta</fullName>
    </recommendedName>
</protein>
<dbReference type="GO" id="GO:0016020">
    <property type="term" value="C:membrane"/>
    <property type="evidence" value="ECO:0000318"/>
    <property type="project" value="GO_Central"/>
</dbReference>
<organism evidence="11 12">
    <name type="scientific">Dictyostelium purpureum</name>
    <name type="common">Slime mold</name>
    <dbReference type="NCBI Taxonomy" id="5786"/>
    <lineage>
        <taxon>Eukaryota</taxon>
        <taxon>Amoebozoa</taxon>
        <taxon>Evosea</taxon>
        <taxon>Eumycetozoa</taxon>
        <taxon>Dictyostelia</taxon>
        <taxon>Dictyosteliales</taxon>
        <taxon>Dictyosteliaceae</taxon>
        <taxon>Dictyostelium</taxon>
    </lineage>
</organism>
<keyword evidence="12" id="KW-1185">Reference proteome</keyword>
<dbReference type="InParanoid" id="F0ZRS1"/>
<evidence type="ECO:0000313" key="12">
    <source>
        <dbReference type="Proteomes" id="UP000001064"/>
    </source>
</evidence>
<comment type="similarity">
    <text evidence="2">Belongs to the SEC61-beta family.</text>
</comment>
<dbReference type="OMA" id="MEEGNNM"/>
<dbReference type="STRING" id="5786.F0ZRS1"/>
<dbReference type="OrthoDB" id="5401193at2759"/>
<dbReference type="eggNOG" id="KOG3457">
    <property type="taxonomic scope" value="Eukaryota"/>
</dbReference>
<evidence type="ECO:0000256" key="10">
    <source>
        <dbReference type="SAM" id="Phobius"/>
    </source>
</evidence>